<dbReference type="GO" id="GO:1990904">
    <property type="term" value="C:ribonucleoprotein complex"/>
    <property type="evidence" value="ECO:0007669"/>
    <property type="project" value="UniProtKB-KW"/>
</dbReference>
<dbReference type="InterPro" id="IPR038562">
    <property type="entry name" value="Ribosomal_eL34_C_sf"/>
</dbReference>
<accession>A0A8C4JB71</accession>
<keyword evidence="2" id="KW-0689">Ribosomal protein</keyword>
<comment type="similarity">
    <text evidence="1">Belongs to the eukaryotic ribosomal protein eL34 family.</text>
</comment>
<protein>
    <recommendedName>
        <fullName evidence="4">Large ribosomal subunit protein eL34</fullName>
    </recommendedName>
    <alternativeName>
        <fullName evidence="5">60S ribosomal protein L34</fullName>
    </alternativeName>
</protein>
<sequence>FSPLVTYRTILPFTLSCYHIMPGEKKGREGNRTVYLYIDEAGKSPKAVNRLLSKPTQHIGMTEGGSAHARCAHNRIKQAFFTEEEIAVKVLKAKAQSRAKVLLYLGRKPVRMRKLITRGQ</sequence>
<proteinExistence type="inferred from homology"/>
<reference evidence="6" key="2">
    <citation type="submission" date="2025-09" db="UniProtKB">
        <authorList>
            <consortium name="Ensembl"/>
        </authorList>
    </citation>
    <scope>IDENTIFICATION</scope>
</reference>
<evidence type="ECO:0000313" key="7">
    <source>
        <dbReference type="Proteomes" id="UP000694423"/>
    </source>
</evidence>
<evidence type="ECO:0000256" key="2">
    <source>
        <dbReference type="ARBA" id="ARBA00022980"/>
    </source>
</evidence>
<dbReference type="InterPro" id="IPR008195">
    <property type="entry name" value="Ribosomal_eL34"/>
</dbReference>
<dbReference type="GO" id="GO:0006412">
    <property type="term" value="P:translation"/>
    <property type="evidence" value="ECO:0007669"/>
    <property type="project" value="InterPro"/>
</dbReference>
<dbReference type="GO" id="GO:0003735">
    <property type="term" value="F:structural constituent of ribosome"/>
    <property type="evidence" value="ECO:0007669"/>
    <property type="project" value="InterPro"/>
</dbReference>
<dbReference type="Proteomes" id="UP000694423">
    <property type="component" value="Unplaced"/>
</dbReference>
<evidence type="ECO:0000256" key="4">
    <source>
        <dbReference type="ARBA" id="ARBA00035227"/>
    </source>
</evidence>
<evidence type="ECO:0000256" key="3">
    <source>
        <dbReference type="ARBA" id="ARBA00023274"/>
    </source>
</evidence>
<dbReference type="GO" id="GO:0005840">
    <property type="term" value="C:ribosome"/>
    <property type="evidence" value="ECO:0007669"/>
    <property type="project" value="UniProtKB-KW"/>
</dbReference>
<dbReference type="AlphaFoldDB" id="A0A8C4JB71"/>
<keyword evidence="7" id="KW-1185">Reference proteome</keyword>
<name>A0A8C4JB71_DRONO</name>
<dbReference type="PANTHER" id="PTHR46595">
    <property type="entry name" value="60S RIBOSOMAL PROTEIN L34"/>
    <property type="match status" value="1"/>
</dbReference>
<evidence type="ECO:0000256" key="1">
    <source>
        <dbReference type="ARBA" id="ARBA00009875"/>
    </source>
</evidence>
<organism evidence="6 7">
    <name type="scientific">Dromaius novaehollandiae</name>
    <name type="common">Emu</name>
    <dbReference type="NCBI Taxonomy" id="8790"/>
    <lineage>
        <taxon>Eukaryota</taxon>
        <taxon>Metazoa</taxon>
        <taxon>Chordata</taxon>
        <taxon>Craniata</taxon>
        <taxon>Vertebrata</taxon>
        <taxon>Euteleostomi</taxon>
        <taxon>Archelosauria</taxon>
        <taxon>Archosauria</taxon>
        <taxon>Dinosauria</taxon>
        <taxon>Saurischia</taxon>
        <taxon>Theropoda</taxon>
        <taxon>Coelurosauria</taxon>
        <taxon>Aves</taxon>
        <taxon>Palaeognathae</taxon>
        <taxon>Casuariiformes</taxon>
        <taxon>Dromaiidae</taxon>
        <taxon>Dromaius</taxon>
    </lineage>
</organism>
<evidence type="ECO:0000256" key="5">
    <source>
        <dbReference type="ARBA" id="ARBA00035333"/>
    </source>
</evidence>
<dbReference type="Ensembl" id="ENSDNVT00000007598.1">
    <property type="protein sequence ID" value="ENSDNVP00000006292.1"/>
    <property type="gene ID" value="ENSDNVG00000004520.1"/>
</dbReference>
<evidence type="ECO:0000313" key="6">
    <source>
        <dbReference type="Ensembl" id="ENSDNVP00000006292.1"/>
    </source>
</evidence>
<reference evidence="6" key="1">
    <citation type="submission" date="2025-08" db="UniProtKB">
        <authorList>
            <consortium name="Ensembl"/>
        </authorList>
    </citation>
    <scope>IDENTIFICATION</scope>
</reference>
<dbReference type="Gene3D" id="6.20.340.10">
    <property type="match status" value="1"/>
</dbReference>
<keyword evidence="3" id="KW-0687">Ribonucleoprotein</keyword>